<evidence type="ECO:0000313" key="3">
    <source>
        <dbReference type="Proteomes" id="UP000238634"/>
    </source>
</evidence>
<dbReference type="InterPro" id="IPR052905">
    <property type="entry name" value="LD-transpeptidase_YkuD-like"/>
</dbReference>
<dbReference type="InterPro" id="IPR002477">
    <property type="entry name" value="Peptidoglycan-bd-like"/>
</dbReference>
<evidence type="ECO:0000259" key="1">
    <source>
        <dbReference type="Pfam" id="PF01471"/>
    </source>
</evidence>
<proteinExistence type="predicted"/>
<feature type="domain" description="Peptidoglycan binding-like" evidence="1">
    <location>
        <begin position="72"/>
        <end position="128"/>
    </location>
</feature>
<dbReference type="PANTHER" id="PTHR41533">
    <property type="entry name" value="L,D-TRANSPEPTIDASE HI_1667-RELATED"/>
    <property type="match status" value="1"/>
</dbReference>
<dbReference type="InterPro" id="IPR036365">
    <property type="entry name" value="PGBD-like_sf"/>
</dbReference>
<keyword evidence="3" id="KW-1185">Reference proteome</keyword>
<sequence>METLAYLHLACANESPEDDRPVAQLRHLSLFDGLNWQKLSSAAWVKFLSIAVSLTILSLASSAMALLQQGDTGAEVSDLQNRLTAANCYNGPADGVFGPLTREAVIECQQRKGLNADGIVGPATEAALSGGIQTSQTFSIPDQTVSNGTYAGVLRRGDRGSAVSDLQRRLSSERYYNGVIDGVFGQQTEDAVFRLQRDRGLTADGIAGYQVAQVLAGSSTTLPDTGYNPSGRQLKFGDGGVEVEDLQRRLKNLEYFNVAVTGYFGSQTQEAVRRFQQGNRLDATGIADARTLNALGIATAQNHYDSVNRYIVVVPRQDSRTLFRVRQIAPSAFEARSKLGDYVLAGAYPNQNRAEKQSNLLRSRGLDARVAYR</sequence>
<dbReference type="InterPro" id="IPR036366">
    <property type="entry name" value="PGBDSf"/>
</dbReference>
<feature type="domain" description="Peptidoglycan binding-like" evidence="1">
    <location>
        <begin position="240"/>
        <end position="295"/>
    </location>
</feature>
<dbReference type="SUPFAM" id="SSF47090">
    <property type="entry name" value="PGBD-like"/>
    <property type="match status" value="3"/>
</dbReference>
<comment type="caution">
    <text evidence="2">The sequence shown here is derived from an EMBL/GenBank/DDBJ whole genome shotgun (WGS) entry which is preliminary data.</text>
</comment>
<name>A0A2T1D5S4_9CYAN</name>
<evidence type="ECO:0000313" key="2">
    <source>
        <dbReference type="EMBL" id="PSB15838.1"/>
    </source>
</evidence>
<organism evidence="2 3">
    <name type="scientific">Phormidesmis priestleyi ULC007</name>
    <dbReference type="NCBI Taxonomy" id="1920490"/>
    <lineage>
        <taxon>Bacteria</taxon>
        <taxon>Bacillati</taxon>
        <taxon>Cyanobacteriota</taxon>
        <taxon>Cyanophyceae</taxon>
        <taxon>Leptolyngbyales</taxon>
        <taxon>Leptolyngbyaceae</taxon>
        <taxon>Phormidesmis</taxon>
    </lineage>
</organism>
<dbReference type="STRING" id="1920490.GCA_001895925_05401"/>
<protein>
    <recommendedName>
        <fullName evidence="1">Peptidoglycan binding-like domain-containing protein</fullName>
    </recommendedName>
</protein>
<dbReference type="EMBL" id="PVWG01000052">
    <property type="protein sequence ID" value="PSB15838.1"/>
    <property type="molecule type" value="Genomic_DNA"/>
</dbReference>
<accession>A0A2T1D5S4</accession>
<gene>
    <name evidence="2" type="ORF">C7B65_23390</name>
</gene>
<dbReference type="PANTHER" id="PTHR41533:SF2">
    <property type="entry name" value="BLR7131 PROTEIN"/>
    <property type="match status" value="1"/>
</dbReference>
<dbReference type="Pfam" id="PF01471">
    <property type="entry name" value="PG_binding_1"/>
    <property type="match status" value="3"/>
</dbReference>
<reference evidence="2 3" key="1">
    <citation type="submission" date="2018-02" db="EMBL/GenBank/DDBJ databases">
        <authorList>
            <person name="Cohen D.B."/>
            <person name="Kent A.D."/>
        </authorList>
    </citation>
    <scope>NUCLEOTIDE SEQUENCE [LARGE SCALE GENOMIC DNA]</scope>
    <source>
        <strain evidence="2 3">ULC007</strain>
    </source>
</reference>
<reference evidence="2 3" key="2">
    <citation type="submission" date="2018-03" db="EMBL/GenBank/DDBJ databases">
        <title>The ancient ancestry and fast evolution of plastids.</title>
        <authorList>
            <person name="Moore K.R."/>
            <person name="Magnabosco C."/>
            <person name="Momper L."/>
            <person name="Gold D.A."/>
            <person name="Bosak T."/>
            <person name="Fournier G.P."/>
        </authorList>
    </citation>
    <scope>NUCLEOTIDE SEQUENCE [LARGE SCALE GENOMIC DNA]</scope>
    <source>
        <strain evidence="2 3">ULC007</strain>
    </source>
</reference>
<feature type="domain" description="Peptidoglycan binding-like" evidence="1">
    <location>
        <begin position="159"/>
        <end position="215"/>
    </location>
</feature>
<dbReference type="OrthoDB" id="6197780at2"/>
<dbReference type="RefSeq" id="WP_073074878.1">
    <property type="nucleotide sequence ID" value="NZ_MPPI01000049.1"/>
</dbReference>
<dbReference type="Gene3D" id="1.10.101.10">
    <property type="entry name" value="PGBD-like superfamily/PGBD"/>
    <property type="match status" value="3"/>
</dbReference>
<dbReference type="Proteomes" id="UP000238634">
    <property type="component" value="Unassembled WGS sequence"/>
</dbReference>
<dbReference type="AlphaFoldDB" id="A0A2T1D5S4"/>